<accession>A0A2W4D3B0</accession>
<feature type="transmembrane region" description="Helical" evidence="1">
    <location>
        <begin position="158"/>
        <end position="177"/>
    </location>
</feature>
<dbReference type="Proteomes" id="UP000248925">
    <property type="component" value="Unassembled WGS sequence"/>
</dbReference>
<keyword evidence="1" id="KW-1133">Transmembrane helix</keyword>
<feature type="transmembrane region" description="Helical" evidence="1">
    <location>
        <begin position="81"/>
        <end position="99"/>
    </location>
</feature>
<protein>
    <submittedName>
        <fullName evidence="3">Acyltransferase</fullName>
    </submittedName>
</protein>
<feature type="domain" description="Acyltransferase 3" evidence="2">
    <location>
        <begin position="16"/>
        <end position="313"/>
    </location>
</feature>
<dbReference type="GO" id="GO:0016747">
    <property type="term" value="F:acyltransferase activity, transferring groups other than amino-acyl groups"/>
    <property type="evidence" value="ECO:0007669"/>
    <property type="project" value="InterPro"/>
</dbReference>
<dbReference type="AlphaFoldDB" id="A0A2W4D3B0"/>
<dbReference type="RefSeq" id="WP_111158597.1">
    <property type="nucleotide sequence ID" value="NZ_PCDP01000001.1"/>
</dbReference>
<feature type="transmembrane region" description="Helical" evidence="1">
    <location>
        <begin position="241"/>
        <end position="262"/>
    </location>
</feature>
<evidence type="ECO:0000313" key="3">
    <source>
        <dbReference type="EMBL" id="PZM17268.1"/>
    </source>
</evidence>
<organism evidence="3 4">
    <name type="scientific">Rhizobium tubonense</name>
    <dbReference type="NCBI Taxonomy" id="484088"/>
    <lineage>
        <taxon>Bacteria</taxon>
        <taxon>Pseudomonadati</taxon>
        <taxon>Pseudomonadota</taxon>
        <taxon>Alphaproteobacteria</taxon>
        <taxon>Hyphomicrobiales</taxon>
        <taxon>Rhizobiaceae</taxon>
        <taxon>Rhizobium/Agrobacterium group</taxon>
        <taxon>Rhizobium</taxon>
    </lineage>
</organism>
<sequence>MSQLVDQQRNRSEHVPALDGWRGLAVTVVLLGHFCLDRRFWYVSTLGVELFFVLSGRLMADILFVRQMSLPMFFARRFTRVYPALVVFILVMGPLWWATSHESTMSAAILALTLTINYAIFYGFPFTIFDHIWSLCVEEHSYLLLGLVAFTFRNSSRVAAASAVLLIGSAAMINGIIRLDVFGYNTAPTIWRTDVAMAPIFISAAFFMLSSLDDARNYWKWLTPLAAMGAVLTWFSGPNAAVYYGCSIIFLAIAVTGVDRSVLPFRAILESRTLRFLGQCSFSIYLWQEFFYKLNVGVLPPVILLFAAICCGVAGYYVIERPLRLALNSMFFRPTNAPAVSG</sequence>
<feature type="transmembrane region" description="Helical" evidence="1">
    <location>
        <begin position="105"/>
        <end position="124"/>
    </location>
</feature>
<evidence type="ECO:0000256" key="1">
    <source>
        <dbReference type="SAM" id="Phobius"/>
    </source>
</evidence>
<keyword evidence="4" id="KW-1185">Reference proteome</keyword>
<feature type="transmembrane region" description="Helical" evidence="1">
    <location>
        <begin position="40"/>
        <end position="60"/>
    </location>
</feature>
<dbReference type="InterPro" id="IPR002656">
    <property type="entry name" value="Acyl_transf_3_dom"/>
</dbReference>
<keyword evidence="3" id="KW-0808">Transferase</keyword>
<dbReference type="InterPro" id="IPR050879">
    <property type="entry name" value="Acyltransferase_3"/>
</dbReference>
<dbReference type="PANTHER" id="PTHR23028:SF53">
    <property type="entry name" value="ACYL_TRANSF_3 DOMAIN-CONTAINING PROTEIN"/>
    <property type="match status" value="1"/>
</dbReference>
<reference evidence="3 4" key="1">
    <citation type="journal article" date="2018" name="Sci. Rep.">
        <title>Rhizobium tumorigenes sp. nov., a novel plant tumorigenic bacterium isolated from cane gall tumors on thornless blackberry.</title>
        <authorList>
            <person name="Kuzmanovi N."/>
            <person name="Smalla K."/>
            <person name="Gronow S."/>
            <person name="PuBawska J."/>
        </authorList>
    </citation>
    <scope>NUCLEOTIDE SEQUENCE [LARGE SCALE GENOMIC DNA]</scope>
    <source>
        <strain evidence="3 4">CCBAU 85046</strain>
    </source>
</reference>
<gene>
    <name evidence="3" type="ORF">CPY51_03325</name>
</gene>
<dbReference type="Pfam" id="PF01757">
    <property type="entry name" value="Acyl_transf_3"/>
    <property type="match status" value="1"/>
</dbReference>
<feature type="transmembrane region" description="Helical" evidence="1">
    <location>
        <begin position="298"/>
        <end position="319"/>
    </location>
</feature>
<evidence type="ECO:0000313" key="4">
    <source>
        <dbReference type="Proteomes" id="UP000248925"/>
    </source>
</evidence>
<dbReference type="EMBL" id="PCDP01000001">
    <property type="protein sequence ID" value="PZM17268.1"/>
    <property type="molecule type" value="Genomic_DNA"/>
</dbReference>
<keyword evidence="3" id="KW-0012">Acyltransferase</keyword>
<dbReference type="OrthoDB" id="9796461at2"/>
<dbReference type="GO" id="GO:0000271">
    <property type="term" value="P:polysaccharide biosynthetic process"/>
    <property type="evidence" value="ECO:0007669"/>
    <property type="project" value="TreeGrafter"/>
</dbReference>
<evidence type="ECO:0000259" key="2">
    <source>
        <dbReference type="Pfam" id="PF01757"/>
    </source>
</evidence>
<proteinExistence type="predicted"/>
<dbReference type="PANTHER" id="PTHR23028">
    <property type="entry name" value="ACETYLTRANSFERASE"/>
    <property type="match status" value="1"/>
</dbReference>
<keyword evidence="1" id="KW-0472">Membrane</keyword>
<name>A0A2W4D3B0_9HYPH</name>
<dbReference type="GO" id="GO:0016020">
    <property type="term" value="C:membrane"/>
    <property type="evidence" value="ECO:0007669"/>
    <property type="project" value="TreeGrafter"/>
</dbReference>
<feature type="transmembrane region" description="Helical" evidence="1">
    <location>
        <begin position="189"/>
        <end position="209"/>
    </location>
</feature>
<comment type="caution">
    <text evidence="3">The sequence shown here is derived from an EMBL/GenBank/DDBJ whole genome shotgun (WGS) entry which is preliminary data.</text>
</comment>
<keyword evidence="1" id="KW-0812">Transmembrane</keyword>